<feature type="chain" id="PRO_5015343464" evidence="1">
    <location>
        <begin position="21"/>
        <end position="335"/>
    </location>
</feature>
<sequence length="335" mass="37314">MFKRSLTAVCLSLSLASAWAQTEVPAAVAPEAQVEPEKILVVGQRPGPGLWKVSKGDHVLWVFGTHWPLPKKMEWRSQQVETIIGQSQELLKEPGANLDFGIVRSVLLMPFMIGIDKNPDGAVLRDKVPADVHERWLALRKKYLKDDEDYERLRPVFAAGELFDEAMKQNGMTNGGEVRKRIIKLAEKNKLKITSTAIDLAVDSPVKGIREFKKAPMDDVACFTATITRLETDLDGIRNRANAWARGDIDVIRKLDYREHENTCTAAFESNAVLNEKAGLGTMPQRLRAGWMAAAEKALANNQSTFALLPLHNLLGQKSYLADLQAKGYTVEQPE</sequence>
<reference evidence="2 3" key="1">
    <citation type="submission" date="2018-03" db="EMBL/GenBank/DDBJ databases">
        <title>Massilia armeniaca sp. nov., isolated from desert soil.</title>
        <authorList>
            <person name="Huang H."/>
            <person name="Ren M."/>
        </authorList>
    </citation>
    <scope>NUCLEOTIDE SEQUENCE [LARGE SCALE GENOMIC DNA]</scope>
    <source>
        <strain evidence="2 3">ZMN-3</strain>
    </source>
</reference>
<dbReference type="InterPro" id="IPR002816">
    <property type="entry name" value="TraB/PrgY/GumN_fam"/>
</dbReference>
<dbReference type="Proteomes" id="UP000240505">
    <property type="component" value="Chromosome"/>
</dbReference>
<protein>
    <submittedName>
        <fullName evidence="2">TraB/GumN family protein</fullName>
    </submittedName>
</protein>
<keyword evidence="1" id="KW-0732">Signal</keyword>
<accession>A0A2R4C5R7</accession>
<dbReference type="EMBL" id="CP028324">
    <property type="protein sequence ID" value="AVR94945.1"/>
    <property type="molecule type" value="Genomic_DNA"/>
</dbReference>
<dbReference type="AlphaFoldDB" id="A0A2R4C5R7"/>
<evidence type="ECO:0000313" key="2">
    <source>
        <dbReference type="EMBL" id="AVR94945.1"/>
    </source>
</evidence>
<organism evidence="2 3">
    <name type="scientific">Pseudoduganella armeniaca</name>
    <dbReference type="NCBI Taxonomy" id="2072590"/>
    <lineage>
        <taxon>Bacteria</taxon>
        <taxon>Pseudomonadati</taxon>
        <taxon>Pseudomonadota</taxon>
        <taxon>Betaproteobacteria</taxon>
        <taxon>Burkholderiales</taxon>
        <taxon>Oxalobacteraceae</taxon>
        <taxon>Telluria group</taxon>
        <taxon>Pseudoduganella</taxon>
    </lineage>
</organism>
<keyword evidence="3" id="KW-1185">Reference proteome</keyword>
<dbReference type="OrthoDB" id="8743055at2"/>
<evidence type="ECO:0000313" key="3">
    <source>
        <dbReference type="Proteomes" id="UP000240505"/>
    </source>
</evidence>
<name>A0A2R4C5R7_9BURK</name>
<evidence type="ECO:0000256" key="1">
    <source>
        <dbReference type="SAM" id="SignalP"/>
    </source>
</evidence>
<proteinExistence type="predicted"/>
<dbReference type="CDD" id="cd14788">
    <property type="entry name" value="GumN"/>
    <property type="match status" value="1"/>
</dbReference>
<gene>
    <name evidence="2" type="ORF">C9I28_03855</name>
</gene>
<feature type="signal peptide" evidence="1">
    <location>
        <begin position="1"/>
        <end position="20"/>
    </location>
</feature>
<dbReference type="RefSeq" id="WP_107140296.1">
    <property type="nucleotide sequence ID" value="NZ_CP028324.1"/>
</dbReference>
<dbReference type="KEGG" id="masz:C9I28_03855"/>
<dbReference type="Pfam" id="PF01963">
    <property type="entry name" value="TraB_PrgY_gumN"/>
    <property type="match status" value="1"/>
</dbReference>